<dbReference type="SUPFAM" id="SSF51569">
    <property type="entry name" value="Aldolase"/>
    <property type="match status" value="1"/>
</dbReference>
<sequence>MFTGLSAFPLSPLGRDGIDESAFIRLIKRLVSAEVDSICALGSTGNYAYLQADQRARITRLAVEHAVNTPVVIGVGALTTDEVLAYAEDAQEAGADGLLLPPMSYQPLRDDEVLTLYETVARSVDVPICVYDNPTTTRFTFSDTLHADIAQLPHIGSIKIPGVPDDPAEAAARVERLKAGIPKHVTVGVSGDAFAARGLNAGCDAWYSVIGGLFPEPALAITRAAQAGDGDKTAQLCDALAPFWMLYKQHGGSLRVIATAAEQLGLVGPDCLPRPLQTLDDAGRRSLDDVLNALNLE</sequence>
<dbReference type="Pfam" id="PF00701">
    <property type="entry name" value="DHDPS"/>
    <property type="match status" value="1"/>
</dbReference>
<dbReference type="GO" id="GO:0005829">
    <property type="term" value="C:cytosol"/>
    <property type="evidence" value="ECO:0007669"/>
    <property type="project" value="TreeGrafter"/>
</dbReference>
<dbReference type="AlphaFoldDB" id="A0A423PKZ5"/>
<gene>
    <name evidence="6" type="ORF">SAOR_10895</name>
</gene>
<feature type="active site" description="Schiff-base intermediate with substrate" evidence="4">
    <location>
        <position position="159"/>
    </location>
</feature>
<proteinExistence type="inferred from homology"/>
<feature type="active site" description="Proton donor/acceptor" evidence="4">
    <location>
        <position position="131"/>
    </location>
</feature>
<reference evidence="6 7" key="1">
    <citation type="submission" date="2013-10" db="EMBL/GenBank/DDBJ databases">
        <title>Salinisphaera orenii MK-B5 Genome Sequencing.</title>
        <authorList>
            <person name="Lai Q."/>
            <person name="Li C."/>
            <person name="Shao Z."/>
        </authorList>
    </citation>
    <scope>NUCLEOTIDE SEQUENCE [LARGE SCALE GENOMIC DNA]</scope>
    <source>
        <strain evidence="6 7">MK-B5</strain>
    </source>
</reference>
<protein>
    <submittedName>
        <fullName evidence="6">Dihydrodipicolinate synthase</fullName>
    </submittedName>
</protein>
<evidence type="ECO:0000256" key="2">
    <source>
        <dbReference type="ARBA" id="ARBA00023239"/>
    </source>
</evidence>
<organism evidence="6 7">
    <name type="scientific">Salinisphaera orenii MK-B5</name>
    <dbReference type="NCBI Taxonomy" id="856730"/>
    <lineage>
        <taxon>Bacteria</taxon>
        <taxon>Pseudomonadati</taxon>
        <taxon>Pseudomonadota</taxon>
        <taxon>Gammaproteobacteria</taxon>
        <taxon>Salinisphaerales</taxon>
        <taxon>Salinisphaeraceae</taxon>
        <taxon>Salinisphaera</taxon>
    </lineage>
</organism>
<dbReference type="InterPro" id="IPR002220">
    <property type="entry name" value="DapA-like"/>
</dbReference>
<evidence type="ECO:0000313" key="7">
    <source>
        <dbReference type="Proteomes" id="UP000283993"/>
    </source>
</evidence>
<dbReference type="Proteomes" id="UP000283993">
    <property type="component" value="Unassembled WGS sequence"/>
</dbReference>
<dbReference type="PRINTS" id="PR00146">
    <property type="entry name" value="DHPICSNTHASE"/>
</dbReference>
<name>A0A423PKZ5_9GAMM</name>
<dbReference type="PANTHER" id="PTHR12128:SF66">
    <property type="entry name" value="4-HYDROXY-2-OXOGLUTARATE ALDOLASE, MITOCHONDRIAL"/>
    <property type="match status" value="1"/>
</dbReference>
<dbReference type="EMBL" id="AYKH01000023">
    <property type="protein sequence ID" value="ROO26202.1"/>
    <property type="molecule type" value="Genomic_DNA"/>
</dbReference>
<evidence type="ECO:0000256" key="1">
    <source>
        <dbReference type="ARBA" id="ARBA00007592"/>
    </source>
</evidence>
<dbReference type="SMART" id="SM01130">
    <property type="entry name" value="DHDPS"/>
    <property type="match status" value="1"/>
</dbReference>
<evidence type="ECO:0000313" key="6">
    <source>
        <dbReference type="EMBL" id="ROO26202.1"/>
    </source>
</evidence>
<dbReference type="CDD" id="cd00408">
    <property type="entry name" value="DHDPS-like"/>
    <property type="match status" value="1"/>
</dbReference>
<evidence type="ECO:0000256" key="4">
    <source>
        <dbReference type="PIRSR" id="PIRSR001365-1"/>
    </source>
</evidence>
<dbReference type="GO" id="GO:0008840">
    <property type="term" value="F:4-hydroxy-tetrahydrodipicolinate synthase activity"/>
    <property type="evidence" value="ECO:0007669"/>
    <property type="project" value="TreeGrafter"/>
</dbReference>
<dbReference type="Gene3D" id="3.20.20.70">
    <property type="entry name" value="Aldolase class I"/>
    <property type="match status" value="1"/>
</dbReference>
<dbReference type="PANTHER" id="PTHR12128">
    <property type="entry name" value="DIHYDRODIPICOLINATE SYNTHASE"/>
    <property type="match status" value="1"/>
</dbReference>
<comment type="caution">
    <text evidence="6">The sequence shown here is derived from an EMBL/GenBank/DDBJ whole genome shotgun (WGS) entry which is preliminary data.</text>
</comment>
<feature type="binding site" evidence="5">
    <location>
        <position position="44"/>
    </location>
    <ligand>
        <name>pyruvate</name>
        <dbReference type="ChEBI" id="CHEBI:15361"/>
    </ligand>
</feature>
<comment type="similarity">
    <text evidence="1 3">Belongs to the DapA family.</text>
</comment>
<keyword evidence="7" id="KW-1185">Reference proteome</keyword>
<dbReference type="RefSeq" id="WP_123631457.1">
    <property type="nucleotide sequence ID" value="NZ_AYKH01000023.1"/>
</dbReference>
<dbReference type="PIRSF" id="PIRSF001365">
    <property type="entry name" value="DHDPS"/>
    <property type="match status" value="1"/>
</dbReference>
<evidence type="ECO:0000256" key="3">
    <source>
        <dbReference type="PIRNR" id="PIRNR001365"/>
    </source>
</evidence>
<keyword evidence="2 3" id="KW-0456">Lyase</keyword>
<evidence type="ECO:0000256" key="5">
    <source>
        <dbReference type="PIRSR" id="PIRSR001365-2"/>
    </source>
</evidence>
<accession>A0A423PKZ5</accession>
<dbReference type="InterPro" id="IPR013785">
    <property type="entry name" value="Aldolase_TIM"/>
</dbReference>